<dbReference type="Gene3D" id="2.30.30.40">
    <property type="entry name" value="SH3 Domains"/>
    <property type="match status" value="1"/>
</dbReference>
<dbReference type="OrthoDB" id="2014825at2759"/>
<evidence type="ECO:0000256" key="5">
    <source>
        <dbReference type="SAM" id="Phobius"/>
    </source>
</evidence>
<comment type="caution">
    <text evidence="7">The sequence shown here is derived from an EMBL/GenBank/DDBJ whole genome shotgun (WGS) entry which is preliminary data.</text>
</comment>
<dbReference type="Pfam" id="PF19745">
    <property type="entry name" value="FUT8_N_cat"/>
    <property type="match status" value="1"/>
</dbReference>
<dbReference type="CDD" id="cd11300">
    <property type="entry name" value="Fut8_like"/>
    <property type="match status" value="1"/>
</dbReference>
<evidence type="ECO:0000313" key="8">
    <source>
        <dbReference type="Proteomes" id="UP000192578"/>
    </source>
</evidence>
<dbReference type="GO" id="GO:0046921">
    <property type="term" value="F:alpha-(1-&gt;6)-fucosyltransferase activity"/>
    <property type="evidence" value="ECO:0007669"/>
    <property type="project" value="TreeGrafter"/>
</dbReference>
<feature type="coiled-coil region" evidence="4">
    <location>
        <begin position="76"/>
        <end position="103"/>
    </location>
</feature>
<dbReference type="GO" id="GO:0006487">
    <property type="term" value="P:protein N-linked glycosylation"/>
    <property type="evidence" value="ECO:0007669"/>
    <property type="project" value="TreeGrafter"/>
</dbReference>
<dbReference type="AlphaFoldDB" id="A0A1W0XB00"/>
<dbReference type="Proteomes" id="UP000192578">
    <property type="component" value="Unassembled WGS sequence"/>
</dbReference>
<evidence type="ECO:0000259" key="6">
    <source>
        <dbReference type="PROSITE" id="PS51659"/>
    </source>
</evidence>
<evidence type="ECO:0000256" key="2">
    <source>
        <dbReference type="ARBA" id="ARBA00022679"/>
    </source>
</evidence>
<protein>
    <submittedName>
        <fullName evidence="7">Alpha-(1,6)-fucosyltransferase</fullName>
    </submittedName>
</protein>
<feature type="transmembrane region" description="Helical" evidence="5">
    <location>
        <begin position="26"/>
        <end position="45"/>
    </location>
</feature>
<gene>
    <name evidence="7" type="ORF">BV898_01736</name>
</gene>
<keyword evidence="2 3" id="KW-0808">Transferase</keyword>
<evidence type="ECO:0000256" key="4">
    <source>
        <dbReference type="SAM" id="Coils"/>
    </source>
</evidence>
<dbReference type="EMBL" id="MTYJ01000006">
    <property type="protein sequence ID" value="OQV24677.1"/>
    <property type="molecule type" value="Genomic_DNA"/>
</dbReference>
<keyword evidence="8" id="KW-1185">Reference proteome</keyword>
<name>A0A1W0XB00_HYPEX</name>
<reference evidence="8" key="1">
    <citation type="submission" date="2017-01" db="EMBL/GenBank/DDBJ databases">
        <title>Comparative genomics of anhydrobiosis in the tardigrade Hypsibius dujardini.</title>
        <authorList>
            <person name="Yoshida Y."/>
            <person name="Koutsovoulos G."/>
            <person name="Laetsch D."/>
            <person name="Stevens L."/>
            <person name="Kumar S."/>
            <person name="Horikawa D."/>
            <person name="Ishino K."/>
            <person name="Komine S."/>
            <person name="Tomita M."/>
            <person name="Blaxter M."/>
            <person name="Arakawa K."/>
        </authorList>
    </citation>
    <scope>NUCLEOTIDE SEQUENCE [LARGE SCALE GENOMIC DNA]</scope>
    <source>
        <strain evidence="8">Z151</strain>
    </source>
</reference>
<keyword evidence="4" id="KW-0175">Coiled coil</keyword>
<keyword evidence="5" id="KW-1133">Transmembrane helix</keyword>
<keyword evidence="5" id="KW-0812">Transmembrane</keyword>
<dbReference type="PROSITE" id="PS51659">
    <property type="entry name" value="GT23"/>
    <property type="match status" value="1"/>
</dbReference>
<accession>A0A1W0XB00</accession>
<sequence length="631" mass="71840">MQSRLADLKPILVECCLPWLTCRNLLAAYVLVMMPVIALVNYGGAMSGASTDHFLPSQQSRAGQNAANEDVWDTVSSGWERQLENLRQETEKLGQQVAELNNDNGHQKLLKNINDIRSPFRCLYEKLNRDLVLIMRDPVKEFQEMGKRKADYNVIEENVRLLKHQTEKLKSHHNKYRSRAYGKLSEDVQRKIFLHQHPKNCNATQKLVCVLNKDCGLGCQLHHVALCLIASLALNRTMILRSNPWKYSPNFGRFFRPVTSCVEDPTITEPLPVFVNERESQHHPSFVYPFFPEPTPTWIPFAVPHDVLQRASVLHEQPSLFWIGQGLTYLWRLQPNITRKFEKEAAKLGFRTPVVGIHVRRTDKLLKEARLHSIQSYLKPAEDYWLQRSFRQPNSVPRNLFVASDDARVLRDIQRKYSKHINILGKSNETRSSASLQSRYSEKSLLELLRDIYFLSKSDFLVCTFSSLICKLAYELKQFREDATGSFTSLDDSYWFPGSQAHVTVALRDHIPQNNLSDGNASRNQIAIQKGDRVNGVFNLWDGFSIGVNTRTNEKVTMGINQRVYVLASSAVVTSVLFVVGPRNGAIPLPDTPALESWHRAVALGSGALALGYLAYSAVDHVKTVIPKFQM</sequence>
<comment type="similarity">
    <text evidence="3">Belongs to the glycosyltransferase 23 family.</text>
</comment>
<dbReference type="PANTHER" id="PTHR13132">
    <property type="entry name" value="ALPHA- 1,6 -FUCOSYLTRANSFERASE"/>
    <property type="match status" value="1"/>
</dbReference>
<keyword evidence="5" id="KW-0472">Membrane</keyword>
<organism evidence="7 8">
    <name type="scientific">Hypsibius exemplaris</name>
    <name type="common">Freshwater tardigrade</name>
    <dbReference type="NCBI Taxonomy" id="2072580"/>
    <lineage>
        <taxon>Eukaryota</taxon>
        <taxon>Metazoa</taxon>
        <taxon>Ecdysozoa</taxon>
        <taxon>Tardigrada</taxon>
        <taxon>Eutardigrada</taxon>
        <taxon>Parachela</taxon>
        <taxon>Hypsibioidea</taxon>
        <taxon>Hypsibiidae</taxon>
        <taxon>Hypsibius</taxon>
    </lineage>
</organism>
<evidence type="ECO:0000313" key="7">
    <source>
        <dbReference type="EMBL" id="OQV24677.1"/>
    </source>
</evidence>
<dbReference type="InterPro" id="IPR027350">
    <property type="entry name" value="GT23_dom"/>
</dbReference>
<dbReference type="InterPro" id="IPR045573">
    <property type="entry name" value="Fut8_N_cat"/>
</dbReference>
<keyword evidence="1 3" id="KW-0328">Glycosyltransferase</keyword>
<dbReference type="PANTHER" id="PTHR13132:SF29">
    <property type="entry name" value="ALPHA-(1,6)-FUCOSYLTRANSFERASE"/>
    <property type="match status" value="1"/>
</dbReference>
<feature type="region of interest" description="Important for donor substrate binding" evidence="3">
    <location>
        <begin position="360"/>
        <end position="361"/>
    </location>
</feature>
<feature type="domain" description="GT23" evidence="6">
    <location>
        <begin position="203"/>
        <end position="490"/>
    </location>
</feature>
<evidence type="ECO:0000256" key="3">
    <source>
        <dbReference type="PROSITE-ProRule" id="PRU00992"/>
    </source>
</evidence>
<proteinExistence type="inferred from homology"/>
<dbReference type="Gene3D" id="3.40.50.11350">
    <property type="match status" value="1"/>
</dbReference>
<evidence type="ECO:0000256" key="1">
    <source>
        <dbReference type="ARBA" id="ARBA00022676"/>
    </source>
</evidence>